<accession>A0A317PWN4</accession>
<evidence type="ECO:0000313" key="2">
    <source>
        <dbReference type="Proteomes" id="UP000246744"/>
    </source>
</evidence>
<organism evidence="1 2">
    <name type="scientific">Mangrovibacter plantisponsor</name>
    <dbReference type="NCBI Taxonomy" id="451513"/>
    <lineage>
        <taxon>Bacteria</taxon>
        <taxon>Pseudomonadati</taxon>
        <taxon>Pseudomonadota</taxon>
        <taxon>Gammaproteobacteria</taxon>
        <taxon>Enterobacterales</taxon>
        <taxon>Enterobacteriaceae</taxon>
        <taxon>Mangrovibacter</taxon>
    </lineage>
</organism>
<keyword evidence="2" id="KW-1185">Reference proteome</keyword>
<dbReference type="EMBL" id="QGTS01000009">
    <property type="protein sequence ID" value="PWW07079.1"/>
    <property type="molecule type" value="Genomic_DNA"/>
</dbReference>
<dbReference type="RefSeq" id="WP_110026761.1">
    <property type="nucleotide sequence ID" value="NZ_QGTS01000009.1"/>
</dbReference>
<dbReference type="Proteomes" id="UP000246744">
    <property type="component" value="Unassembled WGS sequence"/>
</dbReference>
<name>A0A317PWN4_9ENTR</name>
<comment type="caution">
    <text evidence="1">The sequence shown here is derived from an EMBL/GenBank/DDBJ whole genome shotgun (WGS) entry which is preliminary data.</text>
</comment>
<evidence type="ECO:0008006" key="3">
    <source>
        <dbReference type="Google" id="ProtNLM"/>
    </source>
</evidence>
<dbReference type="AlphaFoldDB" id="A0A317PWN4"/>
<proteinExistence type="predicted"/>
<evidence type="ECO:0000313" key="1">
    <source>
        <dbReference type="EMBL" id="PWW07079.1"/>
    </source>
</evidence>
<gene>
    <name evidence="1" type="ORF">DES37_109199</name>
</gene>
<protein>
    <recommendedName>
        <fullName evidence="3">Colicin V synthesis protein</fullName>
    </recommendedName>
</protein>
<sequence>MRELTINEVNEVAGADLGSAVYSGVLGAAAGFTGGAIIGGVHGGDGGGLLGVGSIGQGVGMIAGGCIGLVTMGIWGTAYGYNHGQEVESITSSFWNSVINGSFYPGTSTNNSI</sequence>
<reference evidence="1 2" key="1">
    <citation type="submission" date="2018-05" db="EMBL/GenBank/DDBJ databases">
        <title>Genomic Encyclopedia of Type Strains, Phase IV (KMG-IV): sequencing the most valuable type-strain genomes for metagenomic binning, comparative biology and taxonomic classification.</title>
        <authorList>
            <person name="Goeker M."/>
        </authorList>
    </citation>
    <scope>NUCLEOTIDE SEQUENCE [LARGE SCALE GENOMIC DNA]</scope>
    <source>
        <strain evidence="1 2">DSM 19579</strain>
    </source>
</reference>